<sequence length="175" mass="20597">MSREVRCTMNKITCPCCGYRTLDSDGSYDICPICFWEDDPFQKENEYDLGANHVPLVEAQKNYIRYGACEKRFVKNVRKSNEQDKRNPNWKAFKDDLYELGLVCRRFKEGVYNIADLEHNLSLIDSSKEINKIIEQAMNDIEMIRFCTSDYKQRDEAIEVVEKLLKRLNITTIET</sequence>
<dbReference type="KEGG" id="lsp:Bsph_2740"/>
<feature type="domain" description="Cysteine-rich CPCC" evidence="1">
    <location>
        <begin position="13"/>
        <end position="83"/>
    </location>
</feature>
<proteinExistence type="predicted"/>
<dbReference type="Pfam" id="PF14206">
    <property type="entry name" value="Cys_rich_CPCC"/>
    <property type="match status" value="1"/>
</dbReference>
<reference evidence="2 3" key="1">
    <citation type="journal article" date="2008" name="J. Bacteriol.">
        <title>Complete genome sequence of the mosquitocidal bacterium Bacillus sphaericus C3-41 and comparison with those of closely related Bacillus species.</title>
        <authorList>
            <person name="Hu X."/>
            <person name="Fan W."/>
            <person name="Han B."/>
            <person name="Liu H."/>
            <person name="Zheng D."/>
            <person name="Li Q."/>
            <person name="Dong W."/>
            <person name="Yan J."/>
            <person name="Gao M."/>
            <person name="Berry C."/>
            <person name="Yuan Z."/>
        </authorList>
    </citation>
    <scope>NUCLEOTIDE SEQUENCE [LARGE SCALE GENOMIC DNA]</scope>
    <source>
        <strain evidence="2 3">C3-41</strain>
    </source>
</reference>
<dbReference type="EnsemblBacteria" id="ACA40278">
    <property type="protein sequence ID" value="ACA40278"/>
    <property type="gene ID" value="Bsph_2740"/>
</dbReference>
<dbReference type="Proteomes" id="UP000002164">
    <property type="component" value="Chromosome"/>
</dbReference>
<organism evidence="2 3">
    <name type="scientific">Lysinibacillus sphaericus (strain C3-41)</name>
    <dbReference type="NCBI Taxonomy" id="444177"/>
    <lineage>
        <taxon>Bacteria</taxon>
        <taxon>Bacillati</taxon>
        <taxon>Bacillota</taxon>
        <taxon>Bacilli</taxon>
        <taxon>Bacillales</taxon>
        <taxon>Bacillaceae</taxon>
        <taxon>Lysinibacillus</taxon>
    </lineage>
</organism>
<evidence type="ECO:0000313" key="3">
    <source>
        <dbReference type="Proteomes" id="UP000002164"/>
    </source>
</evidence>
<gene>
    <name evidence="2" type="ordered locus">Bsph_2740</name>
</gene>
<dbReference type="EMBL" id="CP000817">
    <property type="protein sequence ID" value="ACA40278.1"/>
    <property type="molecule type" value="Genomic_DNA"/>
</dbReference>
<dbReference type="HOGENOM" id="CLU_1592578_0_0_9"/>
<name>B1HZI1_LYSSC</name>
<dbReference type="InterPro" id="IPR025983">
    <property type="entry name" value="Cys_rich_CPCC"/>
</dbReference>
<protein>
    <recommendedName>
        <fullName evidence="1">Cysteine-rich CPCC domain-containing protein</fullName>
    </recommendedName>
</protein>
<dbReference type="AlphaFoldDB" id="B1HZI1"/>
<accession>B1HZI1</accession>
<evidence type="ECO:0000313" key="2">
    <source>
        <dbReference type="EMBL" id="ACA40278.1"/>
    </source>
</evidence>
<evidence type="ECO:0000259" key="1">
    <source>
        <dbReference type="Pfam" id="PF14206"/>
    </source>
</evidence>